<feature type="transmembrane region" description="Helical" evidence="7">
    <location>
        <begin position="114"/>
        <end position="132"/>
    </location>
</feature>
<proteinExistence type="inferred from homology"/>
<dbReference type="PANTHER" id="PTHR23051">
    <property type="entry name" value="SOLUTE CARRIER FAMILY 35, MEMBER F5"/>
    <property type="match status" value="1"/>
</dbReference>
<feature type="transmembrane region" description="Helical" evidence="7">
    <location>
        <begin position="144"/>
        <end position="166"/>
    </location>
</feature>
<keyword evidence="6 7" id="KW-0472">Membrane</keyword>
<name>A0A1Y2HUH5_9FUNG</name>
<keyword evidence="9" id="KW-1185">Reference proteome</keyword>
<dbReference type="AlphaFoldDB" id="A0A1Y2HUH5"/>
<evidence type="ECO:0000256" key="1">
    <source>
        <dbReference type="ARBA" id="ARBA00004141"/>
    </source>
</evidence>
<evidence type="ECO:0000256" key="7">
    <source>
        <dbReference type="SAM" id="Phobius"/>
    </source>
</evidence>
<feature type="transmembrane region" description="Helical" evidence="7">
    <location>
        <begin position="236"/>
        <end position="257"/>
    </location>
</feature>
<evidence type="ECO:0000256" key="4">
    <source>
        <dbReference type="ARBA" id="ARBA00022692"/>
    </source>
</evidence>
<dbReference type="InterPro" id="IPR037185">
    <property type="entry name" value="EmrE-like"/>
</dbReference>
<dbReference type="GO" id="GO:0016020">
    <property type="term" value="C:membrane"/>
    <property type="evidence" value="ECO:0007669"/>
    <property type="project" value="UniProtKB-SubCell"/>
</dbReference>
<evidence type="ECO:0008006" key="10">
    <source>
        <dbReference type="Google" id="ProtNLM"/>
    </source>
</evidence>
<evidence type="ECO:0000256" key="2">
    <source>
        <dbReference type="ARBA" id="ARBA00007863"/>
    </source>
</evidence>
<gene>
    <name evidence="8" type="ORF">BCR44DRAFT_59995</name>
</gene>
<evidence type="ECO:0000313" key="8">
    <source>
        <dbReference type="EMBL" id="ORZ38255.1"/>
    </source>
</evidence>
<organism evidence="8 9">
    <name type="scientific">Catenaria anguillulae PL171</name>
    <dbReference type="NCBI Taxonomy" id="765915"/>
    <lineage>
        <taxon>Eukaryota</taxon>
        <taxon>Fungi</taxon>
        <taxon>Fungi incertae sedis</taxon>
        <taxon>Blastocladiomycota</taxon>
        <taxon>Blastocladiomycetes</taxon>
        <taxon>Blastocladiales</taxon>
        <taxon>Catenariaceae</taxon>
        <taxon>Catenaria</taxon>
    </lineage>
</organism>
<feature type="transmembrane region" description="Helical" evidence="7">
    <location>
        <begin position="196"/>
        <end position="224"/>
    </location>
</feature>
<evidence type="ECO:0000313" key="9">
    <source>
        <dbReference type="Proteomes" id="UP000193411"/>
    </source>
</evidence>
<evidence type="ECO:0000256" key="3">
    <source>
        <dbReference type="ARBA" id="ARBA00022448"/>
    </source>
</evidence>
<comment type="caution">
    <text evidence="8">The sequence shown here is derived from an EMBL/GenBank/DDBJ whole genome shotgun (WGS) entry which is preliminary data.</text>
</comment>
<evidence type="ECO:0000256" key="6">
    <source>
        <dbReference type="ARBA" id="ARBA00023136"/>
    </source>
</evidence>
<feature type="transmembrane region" description="Helical" evidence="7">
    <location>
        <begin position="76"/>
        <end position="94"/>
    </location>
</feature>
<comment type="similarity">
    <text evidence="2">Belongs to the SLC35F solute transporter family.</text>
</comment>
<dbReference type="Pfam" id="PF06027">
    <property type="entry name" value="SLC35F"/>
    <property type="match status" value="1"/>
</dbReference>
<sequence>MDKSKSGNAAVPEGKMSLVEHARCAAEFCFLWYIANSCNNASYGLTTVSSATILASLSGPFTLLIASRFGADQFTYVKLVAILVCFGGVCLVGLSDSSSSTDTHSSKSLITGDILSIVGAVFYACYITQMKLRIKHESRVDFPLFFGFLGLINMVCLIPVLAVLHYTGVEVFELPGANAIPYMIGNALFGTVLSDYFWMMATLLAGPIVTTLGLSLTTPVAMVGDLVLKGITYSPMYVGGAALIVVGFIGINLPVLANKPAPPPAPTPADVDDS</sequence>
<reference evidence="8 9" key="1">
    <citation type="submission" date="2016-07" db="EMBL/GenBank/DDBJ databases">
        <title>Pervasive Adenine N6-methylation of Active Genes in Fungi.</title>
        <authorList>
            <consortium name="DOE Joint Genome Institute"/>
            <person name="Mondo S.J."/>
            <person name="Dannebaum R.O."/>
            <person name="Kuo R.C."/>
            <person name="Labutti K."/>
            <person name="Haridas S."/>
            <person name="Kuo A."/>
            <person name="Salamov A."/>
            <person name="Ahrendt S.R."/>
            <person name="Lipzen A."/>
            <person name="Sullivan W."/>
            <person name="Andreopoulos W.B."/>
            <person name="Clum A."/>
            <person name="Lindquist E."/>
            <person name="Daum C."/>
            <person name="Ramamoorthy G.K."/>
            <person name="Gryganskyi A."/>
            <person name="Culley D."/>
            <person name="Magnuson J.K."/>
            <person name="James T.Y."/>
            <person name="O'Malley M.A."/>
            <person name="Stajich J.E."/>
            <person name="Spatafora J.W."/>
            <person name="Visel A."/>
            <person name="Grigoriev I.V."/>
        </authorList>
    </citation>
    <scope>NUCLEOTIDE SEQUENCE [LARGE SCALE GENOMIC DNA]</scope>
    <source>
        <strain evidence="8 9">PL171</strain>
    </source>
</reference>
<dbReference type="PANTHER" id="PTHR23051:SF0">
    <property type="entry name" value="SOLUTE CARRIER FAMILY 35 MEMBER F5"/>
    <property type="match status" value="1"/>
</dbReference>
<comment type="subcellular location">
    <subcellularLocation>
        <location evidence="1">Membrane</location>
        <topology evidence="1">Multi-pass membrane protein</topology>
    </subcellularLocation>
</comment>
<dbReference type="GO" id="GO:0022857">
    <property type="term" value="F:transmembrane transporter activity"/>
    <property type="evidence" value="ECO:0007669"/>
    <property type="project" value="InterPro"/>
</dbReference>
<dbReference type="SUPFAM" id="SSF103481">
    <property type="entry name" value="Multidrug resistance efflux transporter EmrE"/>
    <property type="match status" value="1"/>
</dbReference>
<evidence type="ECO:0000256" key="5">
    <source>
        <dbReference type="ARBA" id="ARBA00022989"/>
    </source>
</evidence>
<keyword evidence="4 7" id="KW-0812">Transmembrane</keyword>
<protein>
    <recommendedName>
        <fullName evidence="10">EamA domain-containing protein</fullName>
    </recommendedName>
</protein>
<dbReference type="OrthoDB" id="1436450at2759"/>
<accession>A0A1Y2HUH5</accession>
<dbReference type="EMBL" id="MCFL01000009">
    <property type="protein sequence ID" value="ORZ38255.1"/>
    <property type="molecule type" value="Genomic_DNA"/>
</dbReference>
<dbReference type="STRING" id="765915.A0A1Y2HUH5"/>
<dbReference type="Proteomes" id="UP000193411">
    <property type="component" value="Unassembled WGS sequence"/>
</dbReference>
<keyword evidence="5 7" id="KW-1133">Transmembrane helix</keyword>
<keyword evidence="3" id="KW-0813">Transport</keyword>
<dbReference type="InterPro" id="IPR009262">
    <property type="entry name" value="SLC35_F1/F2/F6"/>
</dbReference>
<feature type="transmembrane region" description="Helical" evidence="7">
    <location>
        <begin position="41"/>
        <end position="64"/>
    </location>
</feature>